<name>A0A2G6KFQ7_9BACT</name>
<reference evidence="2 3" key="1">
    <citation type="submission" date="2017-10" db="EMBL/GenBank/DDBJ databases">
        <title>Novel microbial diversity and functional potential in the marine mammal oral microbiome.</title>
        <authorList>
            <person name="Dudek N.K."/>
            <person name="Sun C.L."/>
            <person name="Burstein D."/>
            <person name="Kantor R.S."/>
            <person name="Aliaga Goltsman D.S."/>
            <person name="Bik E.M."/>
            <person name="Thomas B.C."/>
            <person name="Banfield J.F."/>
            <person name="Relman D.A."/>
        </authorList>
    </citation>
    <scope>NUCLEOTIDE SEQUENCE [LARGE SCALE GENOMIC DNA]</scope>
    <source>
        <strain evidence="2">DOLJORAL78_47_16</strain>
    </source>
</reference>
<dbReference type="PANTHER" id="PTHR28008">
    <property type="entry name" value="DOMAIN PROTEIN, PUTATIVE (AFU_ORTHOLOGUE AFUA_3G10980)-RELATED"/>
    <property type="match status" value="1"/>
</dbReference>
<evidence type="ECO:0000313" key="3">
    <source>
        <dbReference type="Proteomes" id="UP000230821"/>
    </source>
</evidence>
<keyword evidence="1" id="KW-0812">Transmembrane</keyword>
<dbReference type="NCBIfam" id="NF037970">
    <property type="entry name" value="vanZ_1"/>
    <property type="match status" value="1"/>
</dbReference>
<keyword evidence="1" id="KW-1133">Transmembrane helix</keyword>
<dbReference type="AlphaFoldDB" id="A0A2G6KFQ7"/>
<dbReference type="PANTHER" id="PTHR28008:SF1">
    <property type="entry name" value="DOMAIN PROTEIN, PUTATIVE (AFU_ORTHOLOGUE AFUA_3G10980)-RELATED"/>
    <property type="match status" value="1"/>
</dbReference>
<accession>A0A2G6KFQ7</accession>
<feature type="transmembrane region" description="Helical" evidence="1">
    <location>
        <begin position="74"/>
        <end position="91"/>
    </location>
</feature>
<evidence type="ECO:0000256" key="1">
    <source>
        <dbReference type="SAM" id="Phobius"/>
    </source>
</evidence>
<sequence>MSTNRDVRRYIYLSKENIMNVKKVMWLYIVFLTCIVVGFNSDIMPKPYGLAKQYIPAAKLRKLAAYRIPNDDKVAHFFMVGLLAFLVNLSLSLSRVSFGKTAVLKGSLILMVFVTIEESSQAFFPSRSCSLGDLLANYAGIWCFGQAAVYYTTHRDSIDMKLPHFLRTWLQQPRRE</sequence>
<proteinExistence type="predicted"/>
<feature type="transmembrane region" description="Helical" evidence="1">
    <location>
        <begin position="21"/>
        <end position="39"/>
    </location>
</feature>
<evidence type="ECO:0000313" key="2">
    <source>
        <dbReference type="EMBL" id="PIE33792.1"/>
    </source>
</evidence>
<organism evidence="2 3">
    <name type="scientific">candidate division KSB3 bacterium</name>
    <dbReference type="NCBI Taxonomy" id="2044937"/>
    <lineage>
        <taxon>Bacteria</taxon>
        <taxon>candidate division KSB3</taxon>
    </lineage>
</organism>
<gene>
    <name evidence="2" type="ORF">CSA56_09770</name>
</gene>
<keyword evidence="1" id="KW-0472">Membrane</keyword>
<dbReference type="Proteomes" id="UP000230821">
    <property type="component" value="Unassembled WGS sequence"/>
</dbReference>
<protein>
    <submittedName>
        <fullName evidence="2">Uncharacterized protein</fullName>
    </submittedName>
</protein>
<dbReference type="EMBL" id="PDSK01000094">
    <property type="protein sequence ID" value="PIE33792.1"/>
    <property type="molecule type" value="Genomic_DNA"/>
</dbReference>
<comment type="caution">
    <text evidence="2">The sequence shown here is derived from an EMBL/GenBank/DDBJ whole genome shotgun (WGS) entry which is preliminary data.</text>
</comment>